<keyword evidence="1 3" id="KW-0689">Ribosomal protein</keyword>
<accession>A0A163MBA5</accession>
<evidence type="ECO:0000256" key="3">
    <source>
        <dbReference type="HAMAP-Rule" id="MF_00502"/>
    </source>
</evidence>
<dbReference type="PANTHER" id="PTHR33280:SF1">
    <property type="entry name" value="LARGE RIBOSOMAL SUBUNIT PROTEIN BL31C"/>
    <property type="match status" value="1"/>
</dbReference>
<comment type="caution">
    <text evidence="4">The sequence shown here is derived from an EMBL/GenBank/DDBJ whole genome shotgun (WGS) entry which is preliminary data.</text>
</comment>
<gene>
    <name evidence="3 4" type="primary">rpmE2</name>
    <name evidence="4" type="ORF">AWU65_24710</name>
</gene>
<dbReference type="InterPro" id="IPR042105">
    <property type="entry name" value="Ribosomal_bL31_sf"/>
</dbReference>
<evidence type="ECO:0000313" key="4">
    <source>
        <dbReference type="EMBL" id="KZS48904.1"/>
    </source>
</evidence>
<keyword evidence="2 3" id="KW-0687">Ribonucleoprotein</keyword>
<dbReference type="GO" id="GO:0005840">
    <property type="term" value="C:ribosome"/>
    <property type="evidence" value="ECO:0007669"/>
    <property type="project" value="UniProtKB-KW"/>
</dbReference>
<dbReference type="Pfam" id="PF01197">
    <property type="entry name" value="Ribosomal_L31"/>
    <property type="match status" value="1"/>
</dbReference>
<dbReference type="PANTHER" id="PTHR33280">
    <property type="entry name" value="50S RIBOSOMAL PROTEIN L31, CHLOROPLASTIC"/>
    <property type="match status" value="1"/>
</dbReference>
<evidence type="ECO:0000256" key="2">
    <source>
        <dbReference type="ARBA" id="ARBA00023274"/>
    </source>
</evidence>
<dbReference type="Gene3D" id="4.10.830.30">
    <property type="entry name" value="Ribosomal protein L31"/>
    <property type="match status" value="1"/>
</dbReference>
<evidence type="ECO:0000313" key="5">
    <source>
        <dbReference type="Proteomes" id="UP000076796"/>
    </source>
</evidence>
<dbReference type="PRINTS" id="PR01249">
    <property type="entry name" value="RIBOSOMALL31"/>
</dbReference>
<keyword evidence="5" id="KW-1185">Reference proteome</keyword>
<dbReference type="AlphaFoldDB" id="A0A163MBA5"/>
<dbReference type="Proteomes" id="UP000076796">
    <property type="component" value="Unassembled WGS sequence"/>
</dbReference>
<dbReference type="SUPFAM" id="SSF143800">
    <property type="entry name" value="L28p-like"/>
    <property type="match status" value="1"/>
</dbReference>
<comment type="similarity">
    <text evidence="3">Belongs to the bacterial ribosomal protein bL31 family. Type B subfamily.</text>
</comment>
<dbReference type="NCBIfam" id="TIGR00105">
    <property type="entry name" value="L31"/>
    <property type="match status" value="1"/>
</dbReference>
<dbReference type="RefSeq" id="WP_006210223.1">
    <property type="nucleotide sequence ID" value="NZ_CP028366.1"/>
</dbReference>
<dbReference type="NCBIfam" id="NF002462">
    <property type="entry name" value="PRK01678.1"/>
    <property type="match status" value="1"/>
</dbReference>
<dbReference type="EMBL" id="LWMH01000001">
    <property type="protein sequence ID" value="KZS48904.1"/>
    <property type="molecule type" value="Genomic_DNA"/>
</dbReference>
<evidence type="ECO:0000256" key="1">
    <source>
        <dbReference type="ARBA" id="ARBA00022980"/>
    </source>
</evidence>
<name>A0A163MBA5_9BACL</name>
<dbReference type="GeneID" id="97555499"/>
<dbReference type="HAMAP" id="MF_00502">
    <property type="entry name" value="Ribosomal_bL31_2"/>
    <property type="match status" value="1"/>
</dbReference>
<organism evidence="4 5">
    <name type="scientific">Paenibacillus glucanolyticus</name>
    <dbReference type="NCBI Taxonomy" id="59843"/>
    <lineage>
        <taxon>Bacteria</taxon>
        <taxon>Bacillati</taxon>
        <taxon>Bacillota</taxon>
        <taxon>Bacilli</taxon>
        <taxon>Bacillales</taxon>
        <taxon>Paenibacillaceae</taxon>
        <taxon>Paenibacillus</taxon>
    </lineage>
</organism>
<dbReference type="InterPro" id="IPR027493">
    <property type="entry name" value="Ribosomal_bL31_B"/>
</dbReference>
<dbReference type="GO" id="GO:0003735">
    <property type="term" value="F:structural constituent of ribosome"/>
    <property type="evidence" value="ECO:0007669"/>
    <property type="project" value="InterPro"/>
</dbReference>
<dbReference type="InterPro" id="IPR002150">
    <property type="entry name" value="Ribosomal_bL31"/>
</dbReference>
<sequence>MQKGIHPTFQKVIFLDASVGYSFLSASTKTSSETMEWEDGHTYPVIRVDSSSASHPFFTGKQKNTEIGGRVDKFKKRFSYKKQS</sequence>
<dbReference type="InterPro" id="IPR034704">
    <property type="entry name" value="Ribosomal_bL28/bL31-like_sf"/>
</dbReference>
<comment type="subunit">
    <text evidence="3">Part of the 50S ribosomal subunit.</text>
</comment>
<protein>
    <recommendedName>
        <fullName evidence="3">Large ribosomal subunit protein bL31B</fullName>
    </recommendedName>
</protein>
<reference evidence="4" key="1">
    <citation type="journal article" date="2016" name="Genome Announc.">
        <title>Draft genomes of two strains of Paenibacillus glucanolyticus with capability to degrade lignocellulose.</title>
        <authorList>
            <person name="Mathews S.L."/>
            <person name="Pawlak J."/>
            <person name="Grunden A.M."/>
        </authorList>
    </citation>
    <scope>NUCLEOTIDE SEQUENCE [LARGE SCALE GENOMIC DNA]</scope>
    <source>
        <strain evidence="4">SLM1</strain>
    </source>
</reference>
<dbReference type="OrthoDB" id="9803251at2"/>
<proteinExistence type="inferred from homology"/>
<dbReference type="GO" id="GO:0006412">
    <property type="term" value="P:translation"/>
    <property type="evidence" value="ECO:0007669"/>
    <property type="project" value="UniProtKB-UniRule"/>
</dbReference>
<dbReference type="GO" id="GO:1990904">
    <property type="term" value="C:ribonucleoprotein complex"/>
    <property type="evidence" value="ECO:0007669"/>
    <property type="project" value="UniProtKB-KW"/>
</dbReference>